<comment type="caution">
    <text evidence="2">The sequence shown here is derived from an EMBL/GenBank/DDBJ whole genome shotgun (WGS) entry which is preliminary data.</text>
</comment>
<protein>
    <submittedName>
        <fullName evidence="2">Uncharacterized protein</fullName>
    </submittedName>
</protein>
<reference evidence="2 3" key="1">
    <citation type="submission" date="2024-10" db="EMBL/GenBank/DDBJ databases">
        <title>Updated reference genomes for cyclostephanoid diatoms.</title>
        <authorList>
            <person name="Roberts W.R."/>
            <person name="Alverson A.J."/>
        </authorList>
    </citation>
    <scope>NUCLEOTIDE SEQUENCE [LARGE SCALE GENOMIC DNA]</scope>
    <source>
        <strain evidence="2 3">AJA276-08</strain>
    </source>
</reference>
<feature type="region of interest" description="Disordered" evidence="1">
    <location>
        <begin position="47"/>
        <end position="66"/>
    </location>
</feature>
<gene>
    <name evidence="2" type="ORF">ACHAW5_004216</name>
</gene>
<proteinExistence type="predicted"/>
<sequence length="616" mass="68872">MSVALAARASANARPTNSVSLPWLIAEVDGMATRVIARVGRRRVKRGGMKDGSIMGTRGCTSPGRSSLDQHQYLVAKATFDDIDQHRSLVAAATTDEIEQSCEDLSVASTVDVDNTHPYLLRYADMYAHGGGDDSSVGTPTFVCVKPSPQSKEAHQFKEGQKVLYTGSSGPKEAIIMKILYDTEHRPYYEIKLVETDKEEATESDKLDQKTTQGAADENGDPLDKCVNFKTNSTPLFQYLYQGKWNDAEQRLANNPEEATIWVARYAKSNTGSYDGENVRWKLLPLHLMIAKASVREATSEALHTHYDDEDAIQEEQTLKIITDLLLAYPQATQCRDDQNMIPLQQCIRCNGSLSIIDRLLEADPSSVFIKDARGRNAFILAEKVYGKLIHEQPVGSEDTAKLVKYIGLMALLRGAAIRVASTTASEPMMKALRLHVEQDELLQNLRIENLTLRRENAELHRRDDMNIRLLQQLIEKLQIYEEERSVENYKEIFGTKDDLVARREEILHSISCDDSEEMVDGSEQTKEKNVGGGAYHKRRERYLLSTPTGNKGNNDTALGVSGEEPKSQEKVSAVQSKSTIPNSTEMEVQNIFRVIASSENLPALSWEEEDLLQVE</sequence>
<feature type="region of interest" description="Disordered" evidence="1">
    <location>
        <begin position="546"/>
        <end position="582"/>
    </location>
</feature>
<keyword evidence="3" id="KW-1185">Reference proteome</keyword>
<evidence type="ECO:0000256" key="1">
    <source>
        <dbReference type="SAM" id="MobiDB-lite"/>
    </source>
</evidence>
<accession>A0ABD3NNQ7</accession>
<dbReference type="EMBL" id="JALLAZ020001293">
    <property type="protein sequence ID" value="KAL3777387.1"/>
    <property type="molecule type" value="Genomic_DNA"/>
</dbReference>
<dbReference type="AlphaFoldDB" id="A0ABD3NNQ7"/>
<evidence type="ECO:0000313" key="3">
    <source>
        <dbReference type="Proteomes" id="UP001530315"/>
    </source>
</evidence>
<evidence type="ECO:0000313" key="2">
    <source>
        <dbReference type="EMBL" id="KAL3777387.1"/>
    </source>
</evidence>
<organism evidence="2 3">
    <name type="scientific">Stephanodiscus triporus</name>
    <dbReference type="NCBI Taxonomy" id="2934178"/>
    <lineage>
        <taxon>Eukaryota</taxon>
        <taxon>Sar</taxon>
        <taxon>Stramenopiles</taxon>
        <taxon>Ochrophyta</taxon>
        <taxon>Bacillariophyta</taxon>
        <taxon>Coscinodiscophyceae</taxon>
        <taxon>Thalassiosirophycidae</taxon>
        <taxon>Stephanodiscales</taxon>
        <taxon>Stephanodiscaceae</taxon>
        <taxon>Stephanodiscus</taxon>
    </lineage>
</organism>
<feature type="compositionally biased region" description="Basic and acidic residues" evidence="1">
    <location>
        <begin position="199"/>
        <end position="209"/>
    </location>
</feature>
<name>A0ABD3NNQ7_9STRA</name>
<feature type="region of interest" description="Disordered" evidence="1">
    <location>
        <begin position="199"/>
        <end position="224"/>
    </location>
</feature>
<feature type="compositionally biased region" description="Polar residues" evidence="1">
    <location>
        <begin position="546"/>
        <end position="557"/>
    </location>
</feature>
<dbReference type="Proteomes" id="UP001530315">
    <property type="component" value="Unassembled WGS sequence"/>
</dbReference>